<evidence type="ECO:0000259" key="1">
    <source>
        <dbReference type="Pfam" id="PF05050"/>
    </source>
</evidence>
<dbReference type="Gene3D" id="3.40.50.150">
    <property type="entry name" value="Vaccinia Virus protein VP39"/>
    <property type="match status" value="1"/>
</dbReference>
<evidence type="ECO:0000313" key="2">
    <source>
        <dbReference type="EMBL" id="POH34206.1"/>
    </source>
</evidence>
<dbReference type="InterPro" id="IPR053188">
    <property type="entry name" value="FkbM_Methyltransferase"/>
</dbReference>
<accession>A0A2S3YRC3</accession>
<sequence length="265" mass="29968">MSSLLVGAVLSQITATAAHYDLKKEGERKRSARHLRQLFYGLQRVLQPDNFVEAGANDAQTSLDIRRLVPSAAIFAFEANPFNHEFFSKQIDFSSHRIAYQNMAVSDAVGTVSFKILRQMGETLIDPISERNSILARSEPDTTYEEVAVPSTSLDSYFSIAHGSFSLWIDVEGASRQVLTGADRVLAKTQSVIVEVESRAYWSHQWLYHDVCAHLMARGFVPVARDYEYKHQFNIVFLKDTIFSHPEILSELEYYQSALVGSRRP</sequence>
<name>A0A2S3YRC3_9HYPH</name>
<dbReference type="RefSeq" id="WP_158255699.1">
    <property type="nucleotide sequence ID" value="NZ_LODU01000012.1"/>
</dbReference>
<comment type="caution">
    <text evidence="2">The sequence shown here is derived from an EMBL/GenBank/DDBJ whole genome shotgun (WGS) entry which is preliminary data.</text>
</comment>
<dbReference type="InterPro" id="IPR029063">
    <property type="entry name" value="SAM-dependent_MTases_sf"/>
</dbReference>
<gene>
    <name evidence="2" type="ORF">ATY31_06970</name>
</gene>
<dbReference type="Proteomes" id="UP000237511">
    <property type="component" value="Unassembled WGS sequence"/>
</dbReference>
<dbReference type="Pfam" id="PF05050">
    <property type="entry name" value="Methyltransf_21"/>
    <property type="match status" value="1"/>
</dbReference>
<feature type="domain" description="Methyltransferase FkbM" evidence="1">
    <location>
        <begin position="54"/>
        <end position="220"/>
    </location>
</feature>
<dbReference type="EMBL" id="LODU01000012">
    <property type="protein sequence ID" value="POH34206.1"/>
    <property type="molecule type" value="Genomic_DNA"/>
</dbReference>
<dbReference type="NCBIfam" id="TIGR01444">
    <property type="entry name" value="fkbM_fam"/>
    <property type="match status" value="1"/>
</dbReference>
<dbReference type="GO" id="GO:0008171">
    <property type="term" value="F:O-methyltransferase activity"/>
    <property type="evidence" value="ECO:0007669"/>
    <property type="project" value="TreeGrafter"/>
</dbReference>
<dbReference type="PANTHER" id="PTHR36973">
    <property type="entry name" value="SLL1456 PROTEIN-RELATED"/>
    <property type="match status" value="1"/>
</dbReference>
<dbReference type="InterPro" id="IPR006342">
    <property type="entry name" value="FkbM_mtfrase"/>
</dbReference>
<organism evidence="2 3">
    <name type="scientific">Sinorhizobium americanum</name>
    <dbReference type="NCBI Taxonomy" id="194963"/>
    <lineage>
        <taxon>Bacteria</taxon>
        <taxon>Pseudomonadati</taxon>
        <taxon>Pseudomonadota</taxon>
        <taxon>Alphaproteobacteria</taxon>
        <taxon>Hyphomicrobiales</taxon>
        <taxon>Rhizobiaceae</taxon>
        <taxon>Sinorhizobium/Ensifer group</taxon>
        <taxon>Sinorhizobium</taxon>
    </lineage>
</organism>
<dbReference type="SUPFAM" id="SSF53335">
    <property type="entry name" value="S-adenosyl-L-methionine-dependent methyltransferases"/>
    <property type="match status" value="1"/>
</dbReference>
<proteinExistence type="predicted"/>
<evidence type="ECO:0000313" key="3">
    <source>
        <dbReference type="Proteomes" id="UP000237511"/>
    </source>
</evidence>
<dbReference type="AlphaFoldDB" id="A0A2S3YRC3"/>
<reference evidence="2 3" key="1">
    <citation type="journal article" date="2014" name="Syst. Appl. Microbiol.">
        <title>Microsymbionts of Phaseolus vulgaris in acid and alkaline soils of Mexico.</title>
        <authorList>
            <person name="Verastegui-Valdes M.M."/>
            <person name="Zhang Y.J."/>
            <person name="Rivera-Orduna F.N."/>
            <person name="Cheng H.P."/>
            <person name="Sui X.H."/>
            <person name="Wang E.T."/>
        </authorList>
    </citation>
    <scope>NUCLEOTIDE SEQUENCE [LARGE SCALE GENOMIC DNA]</scope>
    <source>
        <strain evidence="2 3">FG01</strain>
    </source>
</reference>
<dbReference type="PANTHER" id="PTHR36973:SF4">
    <property type="entry name" value="NODULATION PROTEIN"/>
    <property type="match status" value="1"/>
</dbReference>
<protein>
    <recommendedName>
        <fullName evidence="1">Methyltransferase FkbM domain-containing protein</fullName>
    </recommendedName>
</protein>